<evidence type="ECO:0000259" key="3">
    <source>
        <dbReference type="Pfam" id="PF01408"/>
    </source>
</evidence>
<dbReference type="Pfam" id="PF01408">
    <property type="entry name" value="GFO_IDH_MocA"/>
    <property type="match status" value="1"/>
</dbReference>
<name>C5BJT0_TERTT</name>
<evidence type="ECO:0000256" key="1">
    <source>
        <dbReference type="ARBA" id="ARBA00010928"/>
    </source>
</evidence>
<dbReference type="RefSeq" id="WP_015818941.1">
    <property type="nucleotide sequence ID" value="NC_012997.1"/>
</dbReference>
<dbReference type="PANTHER" id="PTHR22604:SF105">
    <property type="entry name" value="TRANS-1,2-DIHYDROBENZENE-1,2-DIOL DEHYDROGENASE"/>
    <property type="match status" value="1"/>
</dbReference>
<dbReference type="InterPro" id="IPR036291">
    <property type="entry name" value="NAD(P)-bd_dom_sf"/>
</dbReference>
<dbReference type="Gene3D" id="3.40.50.720">
    <property type="entry name" value="NAD(P)-binding Rossmann-like Domain"/>
    <property type="match status" value="1"/>
</dbReference>
<accession>C5BJT0</accession>
<feature type="domain" description="GFO/IDH/MocA-like oxidoreductase" evidence="4">
    <location>
        <begin position="179"/>
        <end position="291"/>
    </location>
</feature>
<evidence type="ECO:0000256" key="2">
    <source>
        <dbReference type="ARBA" id="ARBA00023002"/>
    </source>
</evidence>
<gene>
    <name evidence="5" type="ordered locus">TERTU_4571</name>
</gene>
<evidence type="ECO:0000313" key="6">
    <source>
        <dbReference type="Proteomes" id="UP000009080"/>
    </source>
</evidence>
<dbReference type="InterPro" id="IPR006311">
    <property type="entry name" value="TAT_signal"/>
</dbReference>
<dbReference type="GO" id="GO:0016491">
    <property type="term" value="F:oxidoreductase activity"/>
    <property type="evidence" value="ECO:0007669"/>
    <property type="project" value="UniProtKB-KW"/>
</dbReference>
<dbReference type="OrthoDB" id="9781031at2"/>
<organism evidence="5 6">
    <name type="scientific">Teredinibacter turnerae (strain ATCC 39867 / T7901)</name>
    <dbReference type="NCBI Taxonomy" id="377629"/>
    <lineage>
        <taxon>Bacteria</taxon>
        <taxon>Pseudomonadati</taxon>
        <taxon>Pseudomonadota</taxon>
        <taxon>Gammaproteobacteria</taxon>
        <taxon>Cellvibrionales</taxon>
        <taxon>Cellvibrionaceae</taxon>
        <taxon>Teredinibacter</taxon>
    </lineage>
</organism>
<dbReference type="HOGENOM" id="CLU_023194_5_1_6"/>
<dbReference type="PRINTS" id="PR01775">
    <property type="entry name" value="GLFROXRDTASE"/>
</dbReference>
<dbReference type="InterPro" id="IPR050984">
    <property type="entry name" value="Gfo/Idh/MocA_domain"/>
</dbReference>
<dbReference type="Pfam" id="PF22725">
    <property type="entry name" value="GFO_IDH_MocA_C3"/>
    <property type="match status" value="1"/>
</dbReference>
<dbReference type="KEGG" id="ttu:TERTU_4571"/>
<reference evidence="5 6" key="1">
    <citation type="journal article" date="2009" name="PLoS ONE">
        <title>The complete genome of Teredinibacter turnerae T7901: an intracellular endosymbiont of marine wood-boring bivalves (shipworms).</title>
        <authorList>
            <person name="Yang J.C."/>
            <person name="Madupu R."/>
            <person name="Durkin A.S."/>
            <person name="Ekborg N.A."/>
            <person name="Pedamallu C.S."/>
            <person name="Hostetler J.B."/>
            <person name="Radune D."/>
            <person name="Toms B.S."/>
            <person name="Henrissat B."/>
            <person name="Coutinho P.M."/>
            <person name="Schwarz S."/>
            <person name="Field L."/>
            <person name="Trindade-Silva A.E."/>
            <person name="Soares C.A.G."/>
            <person name="Elshahawi S."/>
            <person name="Hanora A."/>
            <person name="Schmidt E.W."/>
            <person name="Haygood M.G."/>
            <person name="Posfai J."/>
            <person name="Benner J."/>
            <person name="Madinger C."/>
            <person name="Nove J."/>
            <person name="Anton B."/>
            <person name="Chaudhary K."/>
            <person name="Foster J."/>
            <person name="Holman A."/>
            <person name="Kumar S."/>
            <person name="Lessard P.A."/>
            <person name="Luyten Y.A."/>
            <person name="Slatko B."/>
            <person name="Wood N."/>
            <person name="Wu B."/>
            <person name="Teplitski M."/>
            <person name="Mougous J.D."/>
            <person name="Ward N."/>
            <person name="Eisen J.A."/>
            <person name="Badger J.H."/>
            <person name="Distel D.L."/>
        </authorList>
    </citation>
    <scope>NUCLEOTIDE SEQUENCE [LARGE SCALE GENOMIC DNA]</scope>
    <source>
        <strain evidence="6">ATCC 39867 / T7901</strain>
    </source>
</reference>
<dbReference type="SUPFAM" id="SSF51735">
    <property type="entry name" value="NAD(P)-binding Rossmann-fold domains"/>
    <property type="match status" value="1"/>
</dbReference>
<evidence type="ECO:0000313" key="5">
    <source>
        <dbReference type="EMBL" id="ACR12829.1"/>
    </source>
</evidence>
<evidence type="ECO:0000259" key="4">
    <source>
        <dbReference type="Pfam" id="PF22725"/>
    </source>
</evidence>
<proteinExistence type="inferred from homology"/>
<dbReference type="InterPro" id="IPR055170">
    <property type="entry name" value="GFO_IDH_MocA-like_dom"/>
</dbReference>
<comment type="similarity">
    <text evidence="1">Belongs to the Gfo/Idh/MocA family.</text>
</comment>
<dbReference type="EMBL" id="CP001614">
    <property type="protein sequence ID" value="ACR12829.1"/>
    <property type="molecule type" value="Genomic_DNA"/>
</dbReference>
<dbReference type="SUPFAM" id="SSF55347">
    <property type="entry name" value="Glyceraldehyde-3-phosphate dehydrogenase-like, C-terminal domain"/>
    <property type="match status" value="1"/>
</dbReference>
<dbReference type="InterPro" id="IPR000683">
    <property type="entry name" value="Gfo/Idh/MocA-like_OxRdtase_N"/>
</dbReference>
<dbReference type="STRING" id="377629.TERTU_4571"/>
<keyword evidence="2" id="KW-0560">Oxidoreductase</keyword>
<keyword evidence="6" id="KW-1185">Reference proteome</keyword>
<sequence>MSQLSSRRRILKQGLMGAALAASPSYNPLAIAKPGRRKIGVALVGLGYYSRDLLASALQLTQYCELRGLVTGSPEKVPQWQQEYGIADRNIYSYETMHQVADNPDIDVLYIVVPTGLHEKYALIAANAGKHVWCEKPMAMTEKECLSIIGACNKNGVQLAVGYRMQHEPNTRTVMSYASSQPYGKLKNIIAKAGYAGGAPNPDNWRLSRKLGGGALYDMGVYPINAARYTAGSEPVAVTARLEVERKNVFKEVDESAYLTLEFPGGVIAECATSVGQNMNMLRANCTKGWYELEPMQAYSGVKGRTSSGVLLDKTVANQQARQMDDDALAIFHKSPVLVPGEEGLADIRIIEAAHRSNASGKRVAL</sequence>
<feature type="domain" description="Gfo/Idh/MocA-like oxidoreductase N-terminal" evidence="3">
    <location>
        <begin position="39"/>
        <end position="163"/>
    </location>
</feature>
<dbReference type="GO" id="GO:0000166">
    <property type="term" value="F:nucleotide binding"/>
    <property type="evidence" value="ECO:0007669"/>
    <property type="project" value="InterPro"/>
</dbReference>
<dbReference type="AlphaFoldDB" id="C5BJT0"/>
<dbReference type="Proteomes" id="UP000009080">
    <property type="component" value="Chromosome"/>
</dbReference>
<dbReference type="PROSITE" id="PS51318">
    <property type="entry name" value="TAT"/>
    <property type="match status" value="1"/>
</dbReference>
<dbReference type="eggNOG" id="COG0673">
    <property type="taxonomic scope" value="Bacteria"/>
</dbReference>
<protein>
    <submittedName>
        <fullName evidence="5">Oxidoreductase, NAD-binding Rossmann fold family</fullName>
    </submittedName>
</protein>
<dbReference type="InterPro" id="IPR008354">
    <property type="entry name" value="Glc-Fru_OxRdtase_bac"/>
</dbReference>
<dbReference type="PANTHER" id="PTHR22604">
    <property type="entry name" value="OXIDOREDUCTASES"/>
    <property type="match status" value="1"/>
</dbReference>
<dbReference type="Gene3D" id="3.30.360.10">
    <property type="entry name" value="Dihydrodipicolinate Reductase, domain 2"/>
    <property type="match status" value="1"/>
</dbReference>